<keyword evidence="4 6" id="KW-1278">Translocase</keyword>
<dbReference type="InterPro" id="IPR014029">
    <property type="entry name" value="NADH_UbQ_OxRdtase_49kDa_CS"/>
</dbReference>
<comment type="catalytic activity">
    <reaction evidence="6">
        <text>a quinone + NADH + 5 H(+)(in) = a quinol + NAD(+) + 4 H(+)(out)</text>
        <dbReference type="Rhea" id="RHEA:57888"/>
        <dbReference type="ChEBI" id="CHEBI:15378"/>
        <dbReference type="ChEBI" id="CHEBI:24646"/>
        <dbReference type="ChEBI" id="CHEBI:57540"/>
        <dbReference type="ChEBI" id="CHEBI:57945"/>
        <dbReference type="ChEBI" id="CHEBI:132124"/>
    </reaction>
</comment>
<evidence type="ECO:0000256" key="6">
    <source>
        <dbReference type="HAMAP-Rule" id="MF_01358"/>
    </source>
</evidence>
<dbReference type="Proteomes" id="UP000184076">
    <property type="component" value="Unassembled WGS sequence"/>
</dbReference>
<keyword evidence="6" id="KW-0874">Quinone</keyword>
<evidence type="ECO:0000313" key="10">
    <source>
        <dbReference type="Proteomes" id="UP000184076"/>
    </source>
</evidence>
<proteinExistence type="inferred from homology"/>
<evidence type="ECO:0000256" key="5">
    <source>
        <dbReference type="ARBA" id="ARBA00023027"/>
    </source>
</evidence>
<dbReference type="InterPro" id="IPR001135">
    <property type="entry name" value="NADH_Q_OxRdtase_suD"/>
</dbReference>
<comment type="subunit">
    <text evidence="6">NDH-1 is composed of 14 different subunits. Subunits NuoB, C, D, E, F, and G constitute the peripheral sector of the complex.</text>
</comment>
<evidence type="ECO:0000313" key="9">
    <source>
        <dbReference type="EMBL" id="SHE66318.1"/>
    </source>
</evidence>
<evidence type="ECO:0000256" key="1">
    <source>
        <dbReference type="ARBA" id="ARBA00002378"/>
    </source>
</evidence>
<keyword evidence="5 6" id="KW-0520">NAD</keyword>
<dbReference type="PROSITE" id="PS00535">
    <property type="entry name" value="COMPLEX1_49K"/>
    <property type="match status" value="1"/>
</dbReference>
<dbReference type="GO" id="GO:0048038">
    <property type="term" value="F:quinone binding"/>
    <property type="evidence" value="ECO:0007669"/>
    <property type="project" value="UniProtKB-KW"/>
</dbReference>
<sequence>MGRGGVYPRPLITRCKRHPKEKSLSQVKENRTRGEIRPVLAQRYADGWGVGAKRGRLQPSASPPFAATRRQVSVEKPMSQYPERLILNVGPQHPSTHGVLRVVVELEGEVVVRCTPDIGYLHRGIEKLMEARTYQQCLPLTDRIDYLAGSANNLGFVLAVEKLLGVEVPPRARYIRVIIAEMTRIASHLFWLGTHAHDLGAMTPLFYAFREREQLMDLFEAVAGGRLFPCYFRIGGLARDLPDGWTTEVREFCRTFPDKMKDYETLLTRNPIWIRRTRDVGVLTVDEVLDYGLSGPVARGSGIAWDVRRADPYCGYEEFDFVVPVGQNGDTYDRYLVRLEEMRQSCRIIEQALDRLPEGDIAVDDPTITYPKKTDVYTRIESLIQHFLLVEEGIRVPEGEVFHHTEAPKGELAFFIVSDGTSRPFRVRARTPSFVNLQVLSKLAEGRLLADLIALIGTIDIVLADVDR</sequence>
<dbReference type="AlphaFoldDB" id="A0A1M4VBV4"/>
<accession>A0A1M4VBV4</accession>
<reference evidence="10" key="1">
    <citation type="submission" date="2016-11" db="EMBL/GenBank/DDBJ databases">
        <authorList>
            <person name="Varghese N."/>
            <person name="Submissions S."/>
        </authorList>
    </citation>
    <scope>NUCLEOTIDE SEQUENCE [LARGE SCALE GENOMIC DNA]</scope>
    <source>
        <strain evidence="10">DSM 9756</strain>
    </source>
</reference>
<comment type="function">
    <text evidence="1 6">NDH-1 shuttles electrons from NADH, via FMN and iron-sulfur (Fe-S) centers, to quinones in the respiratory chain. The immediate electron acceptor for the enzyme in this species is believed to be ubiquinone. Couples the redox reaction to proton translocation (for every two electrons transferred, four hydrogen ions are translocated across the cytoplasmic membrane), and thus conserves the redox energy in a proton gradient.</text>
</comment>
<dbReference type="PANTHER" id="PTHR11993">
    <property type="entry name" value="NADH-UBIQUINONE OXIDOREDUCTASE 49 KDA SUBUNIT"/>
    <property type="match status" value="1"/>
</dbReference>
<dbReference type="PANTHER" id="PTHR11993:SF10">
    <property type="entry name" value="NADH DEHYDROGENASE [UBIQUINONE] IRON-SULFUR PROTEIN 2, MITOCHONDRIAL"/>
    <property type="match status" value="1"/>
</dbReference>
<dbReference type="InterPro" id="IPR022885">
    <property type="entry name" value="NDH1_su_D/H"/>
</dbReference>
<protein>
    <recommendedName>
        <fullName evidence="6">NADH-quinone oxidoreductase subunit D</fullName>
        <ecNumber evidence="6">7.1.1.-</ecNumber>
    </recommendedName>
    <alternativeName>
        <fullName evidence="6">NADH dehydrogenase I subunit D</fullName>
    </alternativeName>
    <alternativeName>
        <fullName evidence="6">NDH-1 subunit D</fullName>
    </alternativeName>
</protein>
<organism evidence="9 10">
    <name type="scientific">Desulfacinum infernum DSM 9756</name>
    <dbReference type="NCBI Taxonomy" id="1121391"/>
    <lineage>
        <taxon>Bacteria</taxon>
        <taxon>Pseudomonadati</taxon>
        <taxon>Thermodesulfobacteriota</taxon>
        <taxon>Syntrophobacteria</taxon>
        <taxon>Syntrophobacterales</taxon>
        <taxon>Syntrophobacteraceae</taxon>
        <taxon>Desulfacinum</taxon>
    </lineage>
</organism>
<evidence type="ECO:0000256" key="4">
    <source>
        <dbReference type="ARBA" id="ARBA00022967"/>
    </source>
</evidence>
<dbReference type="SUPFAM" id="SSF56762">
    <property type="entry name" value="HydB/Nqo4-like"/>
    <property type="match status" value="1"/>
</dbReference>
<dbReference type="EC" id="7.1.1.-" evidence="6"/>
<name>A0A1M4VBV4_9BACT</name>
<keyword evidence="6" id="KW-0830">Ubiquinone</keyword>
<dbReference type="GO" id="GO:0050136">
    <property type="term" value="F:NADH dehydrogenase (quinone) (non-electrogenic) activity"/>
    <property type="evidence" value="ECO:0007669"/>
    <property type="project" value="UniProtKB-UniRule"/>
</dbReference>
<evidence type="ECO:0000256" key="7">
    <source>
        <dbReference type="RuleBase" id="RU003685"/>
    </source>
</evidence>
<gene>
    <name evidence="6" type="primary">nuoD</name>
    <name evidence="9" type="ORF">SAMN02745206_00617</name>
</gene>
<keyword evidence="6" id="KW-0472">Membrane</keyword>
<keyword evidence="6" id="KW-1003">Cell membrane</keyword>
<comment type="subcellular location">
    <subcellularLocation>
        <location evidence="6">Cell membrane</location>
        <topology evidence="6">Peripheral membrane protein</topology>
        <orientation evidence="6">Cytoplasmic side</orientation>
    </subcellularLocation>
</comment>
<evidence type="ECO:0000256" key="2">
    <source>
        <dbReference type="ARBA" id="ARBA00005769"/>
    </source>
</evidence>
<dbReference type="HAMAP" id="MF_01358">
    <property type="entry name" value="NDH1_NuoD"/>
    <property type="match status" value="1"/>
</dbReference>
<evidence type="ECO:0000256" key="3">
    <source>
        <dbReference type="ARBA" id="ARBA00022448"/>
    </source>
</evidence>
<keyword evidence="3 6" id="KW-0813">Transport</keyword>
<dbReference type="GO" id="GO:0005886">
    <property type="term" value="C:plasma membrane"/>
    <property type="evidence" value="ECO:0007669"/>
    <property type="project" value="UniProtKB-SubCell"/>
</dbReference>
<dbReference type="InterPro" id="IPR029014">
    <property type="entry name" value="NiFe-Hase_large"/>
</dbReference>
<dbReference type="Pfam" id="PF00346">
    <property type="entry name" value="Complex1_49kDa"/>
    <property type="match status" value="1"/>
</dbReference>
<dbReference type="Gene3D" id="1.10.645.10">
    <property type="entry name" value="Cytochrome-c3 Hydrogenase, chain B"/>
    <property type="match status" value="1"/>
</dbReference>
<feature type="domain" description="NADH-quinone oxidoreductase subunit D" evidence="8">
    <location>
        <begin position="198"/>
        <end position="468"/>
    </location>
</feature>
<evidence type="ECO:0000259" key="8">
    <source>
        <dbReference type="Pfam" id="PF00346"/>
    </source>
</evidence>
<comment type="similarity">
    <text evidence="2 6 7">Belongs to the complex I 49 kDa subunit family.</text>
</comment>
<dbReference type="STRING" id="1121391.SAMN02745206_00617"/>
<dbReference type="EMBL" id="FQVB01000006">
    <property type="protein sequence ID" value="SHE66318.1"/>
    <property type="molecule type" value="Genomic_DNA"/>
</dbReference>
<dbReference type="NCBIfam" id="NF004739">
    <property type="entry name" value="PRK06075.1"/>
    <property type="match status" value="1"/>
</dbReference>
<dbReference type="NCBIfam" id="TIGR01962">
    <property type="entry name" value="NuoD"/>
    <property type="match status" value="1"/>
</dbReference>
<keyword evidence="10" id="KW-1185">Reference proteome</keyword>
<dbReference type="GO" id="GO:0051287">
    <property type="term" value="F:NAD binding"/>
    <property type="evidence" value="ECO:0007669"/>
    <property type="project" value="InterPro"/>
</dbReference>